<dbReference type="PANTHER" id="PTHR46455:SF3">
    <property type="entry name" value="SET AND MYND DOMAIN CONTAINING, ARTHROPOD-SPECIFIC, MEMBER 9, ISOFORM A-RELATED"/>
    <property type="match status" value="1"/>
</dbReference>
<dbReference type="Proteomes" id="UP001381693">
    <property type="component" value="Unassembled WGS sequence"/>
</dbReference>
<dbReference type="SUPFAM" id="SSF82199">
    <property type="entry name" value="SET domain"/>
    <property type="match status" value="1"/>
</dbReference>
<organism evidence="2 3">
    <name type="scientific">Halocaridina rubra</name>
    <name type="common">Hawaiian red shrimp</name>
    <dbReference type="NCBI Taxonomy" id="373956"/>
    <lineage>
        <taxon>Eukaryota</taxon>
        <taxon>Metazoa</taxon>
        <taxon>Ecdysozoa</taxon>
        <taxon>Arthropoda</taxon>
        <taxon>Crustacea</taxon>
        <taxon>Multicrustacea</taxon>
        <taxon>Malacostraca</taxon>
        <taxon>Eumalacostraca</taxon>
        <taxon>Eucarida</taxon>
        <taxon>Decapoda</taxon>
        <taxon>Pleocyemata</taxon>
        <taxon>Caridea</taxon>
        <taxon>Atyoidea</taxon>
        <taxon>Atyidae</taxon>
        <taxon>Halocaridina</taxon>
    </lineage>
</organism>
<gene>
    <name evidence="2" type="ORF">SK128_026282</name>
</gene>
<dbReference type="Gene3D" id="2.170.270.10">
    <property type="entry name" value="SET domain"/>
    <property type="match status" value="1"/>
</dbReference>
<dbReference type="CDD" id="cd20071">
    <property type="entry name" value="SET_SMYD"/>
    <property type="match status" value="1"/>
</dbReference>
<dbReference type="Pfam" id="PF00856">
    <property type="entry name" value="SET"/>
    <property type="match status" value="1"/>
</dbReference>
<accession>A0AAN8ZXI8</accession>
<dbReference type="GO" id="GO:0008276">
    <property type="term" value="F:protein methyltransferase activity"/>
    <property type="evidence" value="ECO:0007669"/>
    <property type="project" value="UniProtKB-ARBA"/>
</dbReference>
<reference evidence="2 3" key="1">
    <citation type="submission" date="2023-11" db="EMBL/GenBank/DDBJ databases">
        <title>Halocaridina rubra genome assembly.</title>
        <authorList>
            <person name="Smith C."/>
        </authorList>
    </citation>
    <scope>NUCLEOTIDE SEQUENCE [LARGE SCALE GENOMIC DNA]</scope>
    <source>
        <strain evidence="2">EP-1</strain>
        <tissue evidence="2">Whole</tissue>
    </source>
</reference>
<dbReference type="InterPro" id="IPR046341">
    <property type="entry name" value="SET_dom_sf"/>
</dbReference>
<dbReference type="InterPro" id="IPR001214">
    <property type="entry name" value="SET_dom"/>
</dbReference>
<sequence length="584" mass="66691">MSASTVTPPFNLESCQTTNHGENSIDVFENYVLQTLLSHNPWWLKEAPPWCSDIRLSNENMATQAKQWKNSVVTESYLAELQRRESIINPMNISVNDSFGRHLIATRDIAPGEMLLLEPPLVLGNRPQSPPYCSKCFKRTEDFTCPSCGFYFCGSECLTEDHREECSILQNFGFAVAEREKMKEEEILWERLTSMPHDQQEQARALLQQVHTSSALQRQYDVLQQYGLVPIIRTLIALNKSELTRNIILNLQSNVDETSQRYRINHKRLVEVLVNKLKIQADPAFLHRICSVWDTNGFEVSLAWGTRVHGLYPFASLMTHDCRANTQQWFTNDGNFVLRAVNHIPKGSLITSCYTDPQWATMIRQDHLRITKQFTCTCARCSDPTEIGTYLGSPLCPNCSGLLVPVVPLDPTTQWVCNKGCSHTSTAKEIARIGASIGTEIKGINPNNTQEIDTVADELQKRLHSGHHVLLQLHVSNLKNITTKDLSELRDDELKKMVHMAELVMEIVRRLEAPMTRFTVRMAREEIRLRLEIMKRSKNQGQHIRTKLQAMAPRLRECELVSGWDARMPSMAPVLQDYHILLNS</sequence>
<dbReference type="Gene3D" id="6.10.140.2220">
    <property type="match status" value="1"/>
</dbReference>
<dbReference type="PANTHER" id="PTHR46455">
    <property type="entry name" value="SET AND MYND DOMAIN CONTAINING, ARTHROPOD-SPECIFIC, MEMBER 4, ISOFORM A"/>
    <property type="match status" value="1"/>
</dbReference>
<dbReference type="InterPro" id="IPR053010">
    <property type="entry name" value="SET_SmydA-8"/>
</dbReference>
<dbReference type="EMBL" id="JAXCGZ010021218">
    <property type="protein sequence ID" value="KAK7056559.1"/>
    <property type="molecule type" value="Genomic_DNA"/>
</dbReference>
<proteinExistence type="predicted"/>
<dbReference type="PROSITE" id="PS50280">
    <property type="entry name" value="SET"/>
    <property type="match status" value="1"/>
</dbReference>
<name>A0AAN8ZXI8_HALRR</name>
<keyword evidence="3" id="KW-1185">Reference proteome</keyword>
<dbReference type="Gene3D" id="1.10.220.160">
    <property type="match status" value="1"/>
</dbReference>
<dbReference type="GO" id="GO:0008757">
    <property type="term" value="F:S-adenosylmethionine-dependent methyltransferase activity"/>
    <property type="evidence" value="ECO:0007669"/>
    <property type="project" value="UniProtKB-ARBA"/>
</dbReference>
<evidence type="ECO:0000313" key="2">
    <source>
        <dbReference type="EMBL" id="KAK7056559.1"/>
    </source>
</evidence>
<feature type="domain" description="SET" evidence="1">
    <location>
        <begin position="79"/>
        <end position="355"/>
    </location>
</feature>
<evidence type="ECO:0000313" key="3">
    <source>
        <dbReference type="Proteomes" id="UP001381693"/>
    </source>
</evidence>
<dbReference type="GO" id="GO:0008170">
    <property type="term" value="F:N-methyltransferase activity"/>
    <property type="evidence" value="ECO:0007669"/>
    <property type="project" value="UniProtKB-ARBA"/>
</dbReference>
<comment type="caution">
    <text evidence="2">The sequence shown here is derived from an EMBL/GenBank/DDBJ whole genome shotgun (WGS) entry which is preliminary data.</text>
</comment>
<evidence type="ECO:0000259" key="1">
    <source>
        <dbReference type="PROSITE" id="PS50280"/>
    </source>
</evidence>
<dbReference type="AlphaFoldDB" id="A0AAN8ZXI8"/>
<protein>
    <recommendedName>
        <fullName evidence="1">SET domain-containing protein</fullName>
    </recommendedName>
</protein>